<proteinExistence type="predicted"/>
<gene>
    <name evidence="1" type="ORF">C2G38_2156915</name>
</gene>
<evidence type="ECO:0000313" key="1">
    <source>
        <dbReference type="EMBL" id="RIB28819.1"/>
    </source>
</evidence>
<organism evidence="1 2">
    <name type="scientific">Gigaspora rosea</name>
    <dbReference type="NCBI Taxonomy" id="44941"/>
    <lineage>
        <taxon>Eukaryota</taxon>
        <taxon>Fungi</taxon>
        <taxon>Fungi incertae sedis</taxon>
        <taxon>Mucoromycota</taxon>
        <taxon>Glomeromycotina</taxon>
        <taxon>Glomeromycetes</taxon>
        <taxon>Diversisporales</taxon>
        <taxon>Gigasporaceae</taxon>
        <taxon>Gigaspora</taxon>
    </lineage>
</organism>
<keyword evidence="2" id="KW-1185">Reference proteome</keyword>
<sequence length="322" mass="37311">MKRTRTSLIKSVIPNMVKTHPDWNGISTKLRQVTPSNHDIKEFIASAVWERPLKKHIDALDYDVFKNQQSEVKALEALVARSLKIHVEYLILESKEEDPDYTSTVLNRIKRLDNIMINATFPAASRFQYANQLDLNEEQESNELNNSSGISNQQFELNYNMEFDQEFDDNLDYSNLESIYENELSDNINSDSLDDECEPISNNMDDEPKTFDGTKPDINWNHESPYGVFSKSCEELWEGDLWAESPLFGLPNLVTMQETIEIGWIRSFGIVNKKILAQIQRLLPYEQVPQFLCSKQYSPHSSQELYLVEESELFIIDPLNLI</sequence>
<comment type="caution">
    <text evidence="1">The sequence shown here is derived from an EMBL/GenBank/DDBJ whole genome shotgun (WGS) entry which is preliminary data.</text>
</comment>
<evidence type="ECO:0000313" key="2">
    <source>
        <dbReference type="Proteomes" id="UP000266673"/>
    </source>
</evidence>
<reference evidence="1 2" key="1">
    <citation type="submission" date="2018-06" db="EMBL/GenBank/DDBJ databases">
        <title>Comparative genomics reveals the genomic features of Rhizophagus irregularis, R. cerebriforme, R. diaphanum and Gigaspora rosea, and their symbiotic lifestyle signature.</title>
        <authorList>
            <person name="Morin E."/>
            <person name="San Clemente H."/>
            <person name="Chen E.C.H."/>
            <person name="De La Providencia I."/>
            <person name="Hainaut M."/>
            <person name="Kuo A."/>
            <person name="Kohler A."/>
            <person name="Murat C."/>
            <person name="Tang N."/>
            <person name="Roy S."/>
            <person name="Loubradou J."/>
            <person name="Henrissat B."/>
            <person name="Grigoriev I.V."/>
            <person name="Corradi N."/>
            <person name="Roux C."/>
            <person name="Martin F.M."/>
        </authorList>
    </citation>
    <scope>NUCLEOTIDE SEQUENCE [LARGE SCALE GENOMIC DNA]</scope>
    <source>
        <strain evidence="1 2">DAOM 194757</strain>
    </source>
</reference>
<protein>
    <submittedName>
        <fullName evidence="1">Uncharacterized protein</fullName>
    </submittedName>
</protein>
<accession>A0A397W665</accession>
<dbReference type="OrthoDB" id="2377115at2759"/>
<name>A0A397W665_9GLOM</name>
<dbReference type="STRING" id="44941.A0A397W665"/>
<dbReference type="EMBL" id="QKWP01000054">
    <property type="protein sequence ID" value="RIB28819.1"/>
    <property type="molecule type" value="Genomic_DNA"/>
</dbReference>
<dbReference type="Proteomes" id="UP000266673">
    <property type="component" value="Unassembled WGS sequence"/>
</dbReference>
<dbReference type="AlphaFoldDB" id="A0A397W665"/>